<sequence length="178" mass="20034">MKKRIVQSHPVHLLILLLGIAGFLQSCNTAPPDQKMEPMDNKAAIMEANKAFEEAVAQQDAAKVAELYTMDGQILPTGHDILSGHEAIQNFISTVMEEGNVRRVELETLEAEAIGETSFEVGRYSLFGENDEMVDQGKYIVIWKMEDGKWKLHRDIFNSNMAPEQGMDSEMMDESEEK</sequence>
<dbReference type="PANTHER" id="PTHR31664">
    <property type="entry name" value="PROTEIN CBG16427"/>
    <property type="match status" value="1"/>
</dbReference>
<proteinExistence type="predicted"/>
<dbReference type="InterPro" id="IPR027843">
    <property type="entry name" value="DUF4440"/>
</dbReference>
<dbReference type="InterPro" id="IPR011944">
    <property type="entry name" value="Steroid_delta5-4_isomerase"/>
</dbReference>
<comment type="caution">
    <text evidence="3">The sequence shown here is derived from an EMBL/GenBank/DDBJ whole genome shotgun (WGS) entry which is preliminary data.</text>
</comment>
<dbReference type="NCBIfam" id="TIGR02246">
    <property type="entry name" value="SgcJ/EcaC family oxidoreductase"/>
    <property type="match status" value="1"/>
</dbReference>
<dbReference type="Gene3D" id="3.10.450.50">
    <property type="match status" value="1"/>
</dbReference>
<feature type="signal peptide" evidence="1">
    <location>
        <begin position="1"/>
        <end position="26"/>
    </location>
</feature>
<dbReference type="EMBL" id="JBDKWZ010000016">
    <property type="protein sequence ID" value="MEN7550732.1"/>
    <property type="molecule type" value="Genomic_DNA"/>
</dbReference>
<dbReference type="Proteomes" id="UP001403385">
    <property type="component" value="Unassembled WGS sequence"/>
</dbReference>
<reference evidence="3 4" key="1">
    <citation type="submission" date="2024-04" db="EMBL/GenBank/DDBJ databases">
        <title>Novel genus in family Flammeovirgaceae.</title>
        <authorList>
            <person name="Nguyen T.H."/>
            <person name="Vuong T.Q."/>
            <person name="Le H."/>
            <person name="Kim S.-G."/>
        </authorList>
    </citation>
    <scope>NUCLEOTIDE SEQUENCE [LARGE SCALE GENOMIC DNA]</scope>
    <source>
        <strain evidence="3 4">JCM 23209</strain>
    </source>
</reference>
<feature type="domain" description="DUF4440" evidence="2">
    <location>
        <begin position="45"/>
        <end position="152"/>
    </location>
</feature>
<dbReference type="RefSeq" id="WP_346823514.1">
    <property type="nucleotide sequence ID" value="NZ_JBDKWZ010000016.1"/>
</dbReference>
<organism evidence="3 4">
    <name type="scientific">Rapidithrix thailandica</name>
    <dbReference type="NCBI Taxonomy" id="413964"/>
    <lineage>
        <taxon>Bacteria</taxon>
        <taxon>Pseudomonadati</taxon>
        <taxon>Bacteroidota</taxon>
        <taxon>Cytophagia</taxon>
        <taxon>Cytophagales</taxon>
        <taxon>Flammeovirgaceae</taxon>
        <taxon>Rapidithrix</taxon>
    </lineage>
</organism>
<accession>A0AAW9SBB0</accession>
<dbReference type="InterPro" id="IPR032710">
    <property type="entry name" value="NTF2-like_dom_sf"/>
</dbReference>
<evidence type="ECO:0000313" key="4">
    <source>
        <dbReference type="Proteomes" id="UP001403385"/>
    </source>
</evidence>
<keyword evidence="4" id="KW-1185">Reference proteome</keyword>
<dbReference type="PROSITE" id="PS51257">
    <property type="entry name" value="PROKAR_LIPOPROTEIN"/>
    <property type="match status" value="1"/>
</dbReference>
<gene>
    <name evidence="3" type="ORF">AAG747_22620</name>
</gene>
<evidence type="ECO:0000256" key="1">
    <source>
        <dbReference type="SAM" id="SignalP"/>
    </source>
</evidence>
<evidence type="ECO:0000259" key="2">
    <source>
        <dbReference type="Pfam" id="PF14534"/>
    </source>
</evidence>
<name>A0AAW9SBB0_9BACT</name>
<dbReference type="AlphaFoldDB" id="A0AAW9SBB0"/>
<evidence type="ECO:0000313" key="3">
    <source>
        <dbReference type="EMBL" id="MEN7550732.1"/>
    </source>
</evidence>
<keyword evidence="1" id="KW-0732">Signal</keyword>
<dbReference type="PANTHER" id="PTHR31664:SF8">
    <property type="entry name" value="DUF4440 DOMAIN-CONTAINING PROTEIN"/>
    <property type="match status" value="1"/>
</dbReference>
<dbReference type="Pfam" id="PF14534">
    <property type="entry name" value="DUF4440"/>
    <property type="match status" value="1"/>
</dbReference>
<feature type="chain" id="PRO_5043398793" evidence="1">
    <location>
        <begin position="27"/>
        <end position="178"/>
    </location>
</feature>
<protein>
    <submittedName>
        <fullName evidence="3">Nuclear transport factor 2 family protein</fullName>
    </submittedName>
</protein>
<dbReference type="SUPFAM" id="SSF54427">
    <property type="entry name" value="NTF2-like"/>
    <property type="match status" value="1"/>
</dbReference>